<organism evidence="1 2">
    <name type="scientific">Tanacetum coccineum</name>
    <dbReference type="NCBI Taxonomy" id="301880"/>
    <lineage>
        <taxon>Eukaryota</taxon>
        <taxon>Viridiplantae</taxon>
        <taxon>Streptophyta</taxon>
        <taxon>Embryophyta</taxon>
        <taxon>Tracheophyta</taxon>
        <taxon>Spermatophyta</taxon>
        <taxon>Magnoliopsida</taxon>
        <taxon>eudicotyledons</taxon>
        <taxon>Gunneridae</taxon>
        <taxon>Pentapetalae</taxon>
        <taxon>asterids</taxon>
        <taxon>campanulids</taxon>
        <taxon>Asterales</taxon>
        <taxon>Asteraceae</taxon>
        <taxon>Asteroideae</taxon>
        <taxon>Anthemideae</taxon>
        <taxon>Anthemidinae</taxon>
        <taxon>Tanacetum</taxon>
    </lineage>
</organism>
<dbReference type="EMBL" id="BQNB010019987">
    <property type="protein sequence ID" value="GJT91104.1"/>
    <property type="molecule type" value="Genomic_DNA"/>
</dbReference>
<evidence type="ECO:0000313" key="1">
    <source>
        <dbReference type="EMBL" id="GJT91104.1"/>
    </source>
</evidence>
<keyword evidence="2" id="KW-1185">Reference proteome</keyword>
<reference evidence="1" key="1">
    <citation type="journal article" date="2022" name="Int. J. Mol. Sci.">
        <title>Draft Genome of Tanacetum Coccineum: Genomic Comparison of Closely Related Tanacetum-Family Plants.</title>
        <authorList>
            <person name="Yamashiro T."/>
            <person name="Shiraishi A."/>
            <person name="Nakayama K."/>
            <person name="Satake H."/>
        </authorList>
    </citation>
    <scope>NUCLEOTIDE SEQUENCE</scope>
</reference>
<proteinExistence type="predicted"/>
<accession>A0ABQ5HTI4</accession>
<name>A0ABQ5HTI4_9ASTR</name>
<gene>
    <name evidence="1" type="ORF">Tco_1079949</name>
</gene>
<dbReference type="Proteomes" id="UP001151760">
    <property type="component" value="Unassembled WGS sequence"/>
</dbReference>
<comment type="caution">
    <text evidence="1">The sequence shown here is derived from an EMBL/GenBank/DDBJ whole genome shotgun (WGS) entry which is preliminary data.</text>
</comment>
<protein>
    <submittedName>
        <fullName evidence="1">Uncharacterized protein</fullName>
    </submittedName>
</protein>
<evidence type="ECO:0000313" key="2">
    <source>
        <dbReference type="Proteomes" id="UP001151760"/>
    </source>
</evidence>
<reference evidence="1" key="2">
    <citation type="submission" date="2022-01" db="EMBL/GenBank/DDBJ databases">
        <authorList>
            <person name="Yamashiro T."/>
            <person name="Shiraishi A."/>
            <person name="Satake H."/>
            <person name="Nakayama K."/>
        </authorList>
    </citation>
    <scope>NUCLEOTIDE SEQUENCE</scope>
</reference>
<sequence length="160" mass="17630">MQESIDKNKADANKQFAELLLLLKSLQPPTTLLSTIPRFEENSGQCFSSDEVEKEGLILMSMDKGDVTGPILAVKEDLGKKLIDDLDELLMVLELDGMINKNEFAVVAPVVVVAPVAPIVVAPVELSFVQLGRKIKQNQAEQKLGCENCLQERVPAQRRT</sequence>